<feature type="transmembrane region" description="Helical" evidence="1">
    <location>
        <begin position="172"/>
        <end position="196"/>
    </location>
</feature>
<evidence type="ECO:0000313" key="2">
    <source>
        <dbReference type="EMBL" id="MFG3816900.1"/>
    </source>
</evidence>
<name>A0ABW7C6T3_9CYAN</name>
<organism evidence="2 3">
    <name type="scientific">Limnothrix redekei LRLZ20PSL1</name>
    <dbReference type="NCBI Taxonomy" id="3112953"/>
    <lineage>
        <taxon>Bacteria</taxon>
        <taxon>Bacillati</taxon>
        <taxon>Cyanobacteriota</taxon>
        <taxon>Cyanophyceae</taxon>
        <taxon>Pseudanabaenales</taxon>
        <taxon>Pseudanabaenaceae</taxon>
        <taxon>Limnothrix</taxon>
    </lineage>
</organism>
<keyword evidence="3" id="KW-1185">Reference proteome</keyword>
<protein>
    <submittedName>
        <fullName evidence="2">GlsB/YeaQ/YmgE family stress response membrane protein</fullName>
    </submittedName>
</protein>
<proteinExistence type="predicted"/>
<dbReference type="EMBL" id="JAZAQF010000023">
    <property type="protein sequence ID" value="MFG3816900.1"/>
    <property type="molecule type" value="Genomic_DNA"/>
</dbReference>
<keyword evidence="1" id="KW-1133">Transmembrane helix</keyword>
<dbReference type="Proteomes" id="UP001604335">
    <property type="component" value="Unassembled WGS sequence"/>
</dbReference>
<keyword evidence="1" id="KW-0812">Transmembrane</keyword>
<comment type="caution">
    <text evidence="2">The sequence shown here is derived from an EMBL/GenBank/DDBJ whole genome shotgun (WGS) entry which is preliminary data.</text>
</comment>
<keyword evidence="1" id="KW-0472">Membrane</keyword>
<dbReference type="RefSeq" id="WP_393010932.1">
    <property type="nucleotide sequence ID" value="NZ_JAZAQF010000023.1"/>
</dbReference>
<evidence type="ECO:0000313" key="3">
    <source>
        <dbReference type="Proteomes" id="UP001604335"/>
    </source>
</evidence>
<feature type="transmembrane region" description="Helical" evidence="1">
    <location>
        <begin position="143"/>
        <end position="166"/>
    </location>
</feature>
<reference evidence="3" key="1">
    <citation type="journal article" date="2024" name="Algal Res.">
        <title>Biochemical, toxicological and genomic investigation of a high-biomass producing Limnothrix strain isolated from Italian shallow drinking water reservoir.</title>
        <authorList>
            <person name="Simonazzi M."/>
            <person name="Shishido T.K."/>
            <person name="Delbaje E."/>
            <person name="Wahlsten M."/>
            <person name="Fewer D.P."/>
            <person name="Sivonen K."/>
            <person name="Pezzolesi L."/>
            <person name="Pistocchi R."/>
        </authorList>
    </citation>
    <scope>NUCLEOTIDE SEQUENCE [LARGE SCALE GENOMIC DNA]</scope>
    <source>
        <strain evidence="3">LRLZ20PSL1</strain>
    </source>
</reference>
<sequence length="226" mass="25051">MADNTLLNLAKQGKPGAIAAMLNRSFQKEGWTCKGRTNGNELKLTFEGENPPQLEQIRDRLMRGLKMIQPEGIEVLNLEARKTGQLRPVWNEIFYLSNTENSEDRFKFLNHEVAQPSGRNDLVYDQNFAIRTAERLHGKAQSIIIVFCIVGAFFGFSVGFGLGAVIGGIVGAFLFGALCGFVGWFIGQFIGISLSLSIAGQAQLLYAQIQTEINTRKFRNENATES</sequence>
<evidence type="ECO:0000256" key="1">
    <source>
        <dbReference type="SAM" id="Phobius"/>
    </source>
</evidence>
<gene>
    <name evidence="2" type="ORF">VPK24_04555</name>
</gene>
<accession>A0ABW7C6T3</accession>